<dbReference type="GO" id="GO:0020037">
    <property type="term" value="F:heme binding"/>
    <property type="evidence" value="ECO:0007669"/>
    <property type="project" value="InterPro"/>
</dbReference>
<feature type="compositionally biased region" description="Basic and acidic residues" evidence="5">
    <location>
        <begin position="503"/>
        <end position="513"/>
    </location>
</feature>
<feature type="binding site" description="proximal binding residue" evidence="4">
    <location>
        <position position="388"/>
    </location>
    <ligand>
        <name>heme b</name>
        <dbReference type="ChEBI" id="CHEBI:60344"/>
    </ligand>
    <ligandPart>
        <name>Fe</name>
        <dbReference type="ChEBI" id="CHEBI:18248"/>
    </ligandPart>
</feature>
<dbReference type="Proteomes" id="UP000037460">
    <property type="component" value="Unassembled WGS sequence"/>
</dbReference>
<keyword evidence="4" id="KW-0349">Heme</keyword>
<organism evidence="6 7">
    <name type="scientific">Chrysochromulina tobinii</name>
    <dbReference type="NCBI Taxonomy" id="1460289"/>
    <lineage>
        <taxon>Eukaryota</taxon>
        <taxon>Haptista</taxon>
        <taxon>Haptophyta</taxon>
        <taxon>Prymnesiophyceae</taxon>
        <taxon>Prymnesiales</taxon>
        <taxon>Chrysochromulinaceae</taxon>
        <taxon>Chrysochromulina</taxon>
    </lineage>
</organism>
<dbReference type="InterPro" id="IPR037217">
    <property type="entry name" value="Trp/Indoleamine_2_3_dOase-like"/>
</dbReference>
<dbReference type="OrthoDB" id="10262710at2759"/>
<evidence type="ECO:0000256" key="2">
    <source>
        <dbReference type="ARBA" id="ARBA00022723"/>
    </source>
</evidence>
<dbReference type="Pfam" id="PF01231">
    <property type="entry name" value="IDO"/>
    <property type="match status" value="1"/>
</dbReference>
<proteinExistence type="inferred from homology"/>
<sequence length="513" mass="57853">MLRSLTSRSSAIRRQFHVLTLAESTAADNTLPQFMVGMNNGFLPRQKPLVRLPSAYKELDELLDDMPVIKKNGQSGLLHFGSFGEAVSTRLPLYDTTHVHDQQLLSALFRDYTFACSSYLMEPCDLASRTDKFAKALPLGRDRLPANIAVPLADIAAKLQAKPFMEYALSYALYNFSVKNDALPLQPENIELIRAFHGGQAEFGFIAVHIAMVQHSGRLVRATRDVLDNVEARDRPGTDAAMATLLQVMKTIQDSMETMWRHSDPDKYLQFRSFIMGTKSQPMFPNGVVYEGVADQATFFRGESGANDSMIPTMDNLLQLTSVMPNNPLTDILKDFRSYRPVHHSQWLAHVEDEARRVNVRRFAQAESNSAVLYLALLDQVREFRDRHWKFAKEYIIKHTLHPVGTGGSPIVRWLPNQLQVVLDQMTETSKLINRDELTAANRVMANDLTRRGVVQARILKREVKSLEAKFSTNADHRASNSRLNVGQQTRPLDMPIPGHTTGSHDQREGGIR</sequence>
<accession>A0A0M0JAS1</accession>
<dbReference type="PANTHER" id="PTHR28657">
    <property type="entry name" value="INDOLEAMINE 2,3-DIOXYGENASE"/>
    <property type="match status" value="1"/>
</dbReference>
<gene>
    <name evidence="6" type="ORF">Ctob_003650</name>
</gene>
<name>A0A0M0JAS1_9EUKA</name>
<comment type="similarity">
    <text evidence="1">Belongs to the indoleamine 2,3-dioxygenase family.</text>
</comment>
<dbReference type="Gene3D" id="1.20.58.480">
    <property type="match status" value="1"/>
</dbReference>
<keyword evidence="7" id="KW-1185">Reference proteome</keyword>
<dbReference type="AlphaFoldDB" id="A0A0M0JAS1"/>
<evidence type="ECO:0000256" key="4">
    <source>
        <dbReference type="PIRSR" id="PIRSR600898-1"/>
    </source>
</evidence>
<feature type="compositionally biased region" description="Polar residues" evidence="5">
    <location>
        <begin position="481"/>
        <end position="491"/>
    </location>
</feature>
<comment type="caution">
    <text evidence="6">The sequence shown here is derived from an EMBL/GenBank/DDBJ whole genome shotgun (WGS) entry which is preliminary data.</text>
</comment>
<dbReference type="GO" id="GO:0019441">
    <property type="term" value="P:L-tryptophan catabolic process to kynurenine"/>
    <property type="evidence" value="ECO:0007669"/>
    <property type="project" value="InterPro"/>
</dbReference>
<protein>
    <submittedName>
        <fullName evidence="6">Surface protein with egf</fullName>
    </submittedName>
</protein>
<keyword evidence="2 4" id="KW-0479">Metal-binding</keyword>
<reference evidence="7" key="1">
    <citation type="journal article" date="2015" name="PLoS Genet.">
        <title>Genome Sequence and Transcriptome Analyses of Chrysochromulina tobin: Metabolic Tools for Enhanced Algal Fitness in the Prominent Order Prymnesiales (Haptophyceae).</title>
        <authorList>
            <person name="Hovde B.T."/>
            <person name="Deodato C.R."/>
            <person name="Hunsperger H.M."/>
            <person name="Ryken S.A."/>
            <person name="Yost W."/>
            <person name="Jha R.K."/>
            <person name="Patterson J."/>
            <person name="Monnat R.J. Jr."/>
            <person name="Barlow S.B."/>
            <person name="Starkenburg S.R."/>
            <person name="Cattolico R.A."/>
        </authorList>
    </citation>
    <scope>NUCLEOTIDE SEQUENCE</scope>
    <source>
        <strain evidence="7">CCMP291</strain>
    </source>
</reference>
<dbReference type="GO" id="GO:0016702">
    <property type="term" value="F:oxidoreductase activity, acting on single donors with incorporation of molecular oxygen, incorporation of two atoms of oxygen"/>
    <property type="evidence" value="ECO:0007669"/>
    <property type="project" value="UniProtKB-ARBA"/>
</dbReference>
<dbReference type="SUPFAM" id="SSF140959">
    <property type="entry name" value="Indolic compounds 2,3-dioxygenase-like"/>
    <property type="match status" value="1"/>
</dbReference>
<dbReference type="EMBL" id="JWZX01003177">
    <property type="protein sequence ID" value="KOO23580.1"/>
    <property type="molecule type" value="Genomic_DNA"/>
</dbReference>
<evidence type="ECO:0000313" key="7">
    <source>
        <dbReference type="Proteomes" id="UP000037460"/>
    </source>
</evidence>
<dbReference type="PANTHER" id="PTHR28657:SF3">
    <property type="entry name" value="INDOLEAMINE 2,3-DIOXYGENASE"/>
    <property type="match status" value="1"/>
</dbReference>
<evidence type="ECO:0000313" key="6">
    <source>
        <dbReference type="EMBL" id="KOO23580.1"/>
    </source>
</evidence>
<evidence type="ECO:0000256" key="3">
    <source>
        <dbReference type="ARBA" id="ARBA00023004"/>
    </source>
</evidence>
<dbReference type="InterPro" id="IPR000898">
    <property type="entry name" value="Indolamine_dOase"/>
</dbReference>
<keyword evidence="3 4" id="KW-0408">Iron</keyword>
<feature type="region of interest" description="Disordered" evidence="5">
    <location>
        <begin position="471"/>
        <end position="513"/>
    </location>
</feature>
<dbReference type="GO" id="GO:0046872">
    <property type="term" value="F:metal ion binding"/>
    <property type="evidence" value="ECO:0007669"/>
    <property type="project" value="UniProtKB-KW"/>
</dbReference>
<evidence type="ECO:0000256" key="5">
    <source>
        <dbReference type="SAM" id="MobiDB-lite"/>
    </source>
</evidence>
<evidence type="ECO:0000256" key="1">
    <source>
        <dbReference type="ARBA" id="ARBA00007119"/>
    </source>
</evidence>